<reference evidence="2 3" key="1">
    <citation type="submission" date="2019-06" db="EMBL/GenBank/DDBJ databases">
        <title>Whole genome shotgun sequence of Cellulomonas gelida NBRC 3748.</title>
        <authorList>
            <person name="Hosoyama A."/>
            <person name="Uohara A."/>
            <person name="Ohji S."/>
            <person name="Ichikawa N."/>
        </authorList>
    </citation>
    <scope>NUCLEOTIDE SEQUENCE [LARGE SCALE GENOMIC DNA]</scope>
    <source>
        <strain evidence="2 3">NBRC 3748</strain>
    </source>
</reference>
<organism evidence="2 3">
    <name type="scientific">Cellulomonas gelida</name>
    <dbReference type="NCBI Taxonomy" id="1712"/>
    <lineage>
        <taxon>Bacteria</taxon>
        <taxon>Bacillati</taxon>
        <taxon>Actinomycetota</taxon>
        <taxon>Actinomycetes</taxon>
        <taxon>Micrococcales</taxon>
        <taxon>Cellulomonadaceae</taxon>
        <taxon>Cellulomonas</taxon>
    </lineage>
</organism>
<comment type="caution">
    <text evidence="2">The sequence shown here is derived from an EMBL/GenBank/DDBJ whole genome shotgun (WGS) entry which is preliminary data.</text>
</comment>
<dbReference type="EMBL" id="BJLQ01000016">
    <property type="protein sequence ID" value="GEA84534.1"/>
    <property type="molecule type" value="Genomic_DNA"/>
</dbReference>
<accession>A0A4Y3KMC9</accession>
<feature type="region of interest" description="Disordered" evidence="1">
    <location>
        <begin position="342"/>
        <end position="365"/>
    </location>
</feature>
<evidence type="ECO:0000256" key="1">
    <source>
        <dbReference type="SAM" id="MobiDB-lite"/>
    </source>
</evidence>
<evidence type="ECO:0000313" key="2">
    <source>
        <dbReference type="EMBL" id="GEA84534.1"/>
    </source>
</evidence>
<dbReference type="RefSeq" id="WP_229747292.1">
    <property type="nucleotide sequence ID" value="NZ_BJLQ01000016.1"/>
</dbReference>
<sequence>MFDSSGPGGVSTVLGGARSGGARAGSAAPRAEDVLAELEDLRERLMGLARRAADADRWTGAQRALVLGTLDRLAALVPAVRAPVLAAHQAAAAAAGAERELADTRARQTGSSRWQVATQVRTAEALTRLPDVRTATAEGRVREGHADVLARTLAEAPAQVAQALSTAEGQAAVVDLAQGVDSREFGRELAAWVAAQHPAHHADQREAHRRARFLTLTHAAEGTFLRGRLDPLAGARLQRALDATGHRPDEDRTPEQARADALTALAGGSVRHGVGGGDAAAASGGDARQTASCGEDDMPVEGGDADGAAGPRGVGAPGVGGAGSGSHVSLLVPAETWALVRSQQGQRRAAGPRAQGRRSEGVPLMPPTVPSAVTDAGVPLSATELAAALCDCAMTRVVMGAAGLPLDVGRTRRAFTPAQRYAVIARDRVCAWNGCSVPPAYGQLHHIAWWHRDGGATDLDNALLLCGFHHHEVHRLDLDVERVERAEPGVLSTLGSPVGGEGRRYVFRTRGGRAHNAPGAVPAGGARVEAVPP</sequence>
<feature type="compositionally biased region" description="Low complexity" evidence="1">
    <location>
        <begin position="342"/>
        <end position="354"/>
    </location>
</feature>
<feature type="region of interest" description="Disordered" evidence="1">
    <location>
        <begin position="268"/>
        <end position="317"/>
    </location>
</feature>
<dbReference type="CDD" id="cd00085">
    <property type="entry name" value="HNHc"/>
    <property type="match status" value="1"/>
</dbReference>
<dbReference type="InterPro" id="IPR003615">
    <property type="entry name" value="HNH_nuc"/>
</dbReference>
<proteinExistence type="predicted"/>
<protein>
    <submittedName>
        <fullName evidence="2">Uncharacterized protein</fullName>
    </submittedName>
</protein>
<keyword evidence="3" id="KW-1185">Reference proteome</keyword>
<dbReference type="AlphaFoldDB" id="A0A4Y3KMC9"/>
<gene>
    <name evidence="2" type="ORF">CGE01nite_17850</name>
</gene>
<feature type="region of interest" description="Disordered" evidence="1">
    <location>
        <begin position="1"/>
        <end position="29"/>
    </location>
</feature>
<name>A0A4Y3KMC9_9CELL</name>
<evidence type="ECO:0000313" key="3">
    <source>
        <dbReference type="Proteomes" id="UP000320461"/>
    </source>
</evidence>
<dbReference type="Proteomes" id="UP000320461">
    <property type="component" value="Unassembled WGS sequence"/>
</dbReference>